<dbReference type="RefSeq" id="WP_054599287.1">
    <property type="nucleotide sequence ID" value="NZ_MTAB01000013.1"/>
</dbReference>
<evidence type="ECO:0000256" key="2">
    <source>
        <dbReference type="ARBA" id="ARBA00023125"/>
    </source>
</evidence>
<proteinExistence type="predicted"/>
<dbReference type="InterPro" id="IPR050204">
    <property type="entry name" value="AraC_XylS_family_regulators"/>
</dbReference>
<dbReference type="InterPro" id="IPR032783">
    <property type="entry name" value="AraC_lig"/>
</dbReference>
<dbReference type="SMART" id="SM00342">
    <property type="entry name" value="HTH_ARAC"/>
    <property type="match status" value="1"/>
</dbReference>
<dbReference type="GO" id="GO:0043565">
    <property type="term" value="F:sequence-specific DNA binding"/>
    <property type="evidence" value="ECO:0007669"/>
    <property type="project" value="InterPro"/>
</dbReference>
<dbReference type="GO" id="GO:0003700">
    <property type="term" value="F:DNA-binding transcription factor activity"/>
    <property type="evidence" value="ECO:0007669"/>
    <property type="project" value="InterPro"/>
</dbReference>
<dbReference type="PANTHER" id="PTHR46796:SF7">
    <property type="entry name" value="ARAC FAMILY TRANSCRIPTIONAL REGULATOR"/>
    <property type="match status" value="1"/>
</dbReference>
<dbReference type="SUPFAM" id="SSF51215">
    <property type="entry name" value="Regulatory protein AraC"/>
    <property type="match status" value="1"/>
</dbReference>
<dbReference type="EMBL" id="MTAB01000013">
    <property type="protein sequence ID" value="OSI20854.1"/>
    <property type="molecule type" value="Genomic_DNA"/>
</dbReference>
<keyword evidence="3" id="KW-0804">Transcription</keyword>
<dbReference type="Pfam" id="PF12833">
    <property type="entry name" value="HTH_18"/>
    <property type="match status" value="1"/>
</dbReference>
<name>A0A1X3DHJ0_9NEIS</name>
<dbReference type="STRING" id="1931275.BV914_05825"/>
<dbReference type="SUPFAM" id="SSF46689">
    <property type="entry name" value="Homeodomain-like"/>
    <property type="match status" value="2"/>
</dbReference>
<dbReference type="InterPro" id="IPR037923">
    <property type="entry name" value="HTH-like"/>
</dbReference>
<dbReference type="Proteomes" id="UP000193303">
    <property type="component" value="Unassembled WGS sequence"/>
</dbReference>
<evidence type="ECO:0000259" key="4">
    <source>
        <dbReference type="PROSITE" id="PS01124"/>
    </source>
</evidence>
<keyword evidence="2" id="KW-0238">DNA-binding</keyword>
<protein>
    <submittedName>
        <fullName evidence="5">AraC family transcriptional regulator</fullName>
    </submittedName>
</protein>
<organism evidence="5 6">
    <name type="scientific">Neisseria dumasiana</name>
    <dbReference type="NCBI Taxonomy" id="1931275"/>
    <lineage>
        <taxon>Bacteria</taxon>
        <taxon>Pseudomonadati</taxon>
        <taxon>Pseudomonadota</taxon>
        <taxon>Betaproteobacteria</taxon>
        <taxon>Neisseriales</taxon>
        <taxon>Neisseriaceae</taxon>
        <taxon>Neisseria</taxon>
    </lineage>
</organism>
<evidence type="ECO:0000256" key="3">
    <source>
        <dbReference type="ARBA" id="ARBA00023163"/>
    </source>
</evidence>
<dbReference type="OrthoDB" id="9789899at2"/>
<evidence type="ECO:0000313" key="6">
    <source>
        <dbReference type="Proteomes" id="UP000193303"/>
    </source>
</evidence>
<gene>
    <name evidence="5" type="ORF">BV912_06800</name>
</gene>
<reference evidence="6" key="1">
    <citation type="submission" date="2017-01" db="EMBL/GenBank/DDBJ databases">
        <authorList>
            <person name="Mah S.A."/>
            <person name="Swanson W.J."/>
            <person name="Moy G.W."/>
            <person name="Vacquier V.D."/>
        </authorList>
    </citation>
    <scope>NUCLEOTIDE SEQUENCE [LARGE SCALE GENOMIC DNA]</scope>
    <source>
        <strain evidence="6">124861</strain>
    </source>
</reference>
<evidence type="ECO:0000313" key="5">
    <source>
        <dbReference type="EMBL" id="OSI20854.1"/>
    </source>
</evidence>
<dbReference type="Pfam" id="PF12852">
    <property type="entry name" value="Cupin_6"/>
    <property type="match status" value="1"/>
</dbReference>
<dbReference type="PROSITE" id="PS01124">
    <property type="entry name" value="HTH_ARAC_FAMILY_2"/>
    <property type="match status" value="1"/>
</dbReference>
<dbReference type="InterPro" id="IPR018060">
    <property type="entry name" value="HTH_AraC"/>
</dbReference>
<sequence>MDSLSHLFTHFQFRTDLFFIGQLCRTGSFDEPNKGYLHFIRQGRCLLNLSENQTILIERPCIVFSPSSVLHHVHPLDKEGLSMLCINFDFGEGIRNPLVHTVDRVEVLFLDNRPHLHALADEIFKESSSRSYGYHAAIHHLCAYFTIQVVRYCLTNNKLQTGLLKGLVDKKLGGLLQKIHQTPEYEWTVENMAEQAAMSRSAFAAHFKNTMGVAPLAYLTNWRIAVAQTLLQKGMPVALVAEKVGYSHAAALSRVFTRETGISPSEWLRRYRQPS</sequence>
<feature type="domain" description="HTH araC/xylS-type" evidence="4">
    <location>
        <begin position="173"/>
        <end position="270"/>
    </location>
</feature>
<evidence type="ECO:0000256" key="1">
    <source>
        <dbReference type="ARBA" id="ARBA00023015"/>
    </source>
</evidence>
<comment type="caution">
    <text evidence="5">The sequence shown here is derived from an EMBL/GenBank/DDBJ whole genome shotgun (WGS) entry which is preliminary data.</text>
</comment>
<keyword evidence="1" id="KW-0805">Transcription regulation</keyword>
<dbReference type="PANTHER" id="PTHR46796">
    <property type="entry name" value="HTH-TYPE TRANSCRIPTIONAL ACTIVATOR RHAS-RELATED"/>
    <property type="match status" value="1"/>
</dbReference>
<dbReference type="Gene3D" id="1.10.10.60">
    <property type="entry name" value="Homeodomain-like"/>
    <property type="match status" value="2"/>
</dbReference>
<dbReference type="AlphaFoldDB" id="A0A1X3DHJ0"/>
<dbReference type="InterPro" id="IPR009057">
    <property type="entry name" value="Homeodomain-like_sf"/>
</dbReference>
<accession>A0A1X3DHJ0</accession>